<evidence type="ECO:0000313" key="1">
    <source>
        <dbReference type="EMBL" id="KAJ1890877.1"/>
    </source>
</evidence>
<gene>
    <name evidence="1" type="ORF">LPJ66_007234</name>
</gene>
<dbReference type="Proteomes" id="UP001150581">
    <property type="component" value="Unassembled WGS sequence"/>
</dbReference>
<organism evidence="1 2">
    <name type="scientific">Kickxella alabastrina</name>
    <dbReference type="NCBI Taxonomy" id="61397"/>
    <lineage>
        <taxon>Eukaryota</taxon>
        <taxon>Fungi</taxon>
        <taxon>Fungi incertae sedis</taxon>
        <taxon>Zoopagomycota</taxon>
        <taxon>Kickxellomycotina</taxon>
        <taxon>Kickxellomycetes</taxon>
        <taxon>Kickxellales</taxon>
        <taxon>Kickxellaceae</taxon>
        <taxon>Kickxella</taxon>
    </lineage>
</organism>
<protein>
    <submittedName>
        <fullName evidence="1">Uncharacterized protein</fullName>
    </submittedName>
</protein>
<reference evidence="1" key="1">
    <citation type="submission" date="2022-07" db="EMBL/GenBank/DDBJ databases">
        <title>Phylogenomic reconstructions and comparative analyses of Kickxellomycotina fungi.</title>
        <authorList>
            <person name="Reynolds N.K."/>
            <person name="Stajich J.E."/>
            <person name="Barry K."/>
            <person name="Grigoriev I.V."/>
            <person name="Crous P."/>
            <person name="Smith M.E."/>
        </authorList>
    </citation>
    <scope>NUCLEOTIDE SEQUENCE</scope>
    <source>
        <strain evidence="1">Benny 63K</strain>
    </source>
</reference>
<evidence type="ECO:0000313" key="2">
    <source>
        <dbReference type="Proteomes" id="UP001150581"/>
    </source>
</evidence>
<accession>A0ACC1IA00</accession>
<dbReference type="EMBL" id="JANBPG010001261">
    <property type="protein sequence ID" value="KAJ1890877.1"/>
    <property type="molecule type" value="Genomic_DNA"/>
</dbReference>
<sequence>MANERRILVVPKEQSSKSLQQLRLPHPRTGIFSSYYADVQNEVLLEAATIDMKGKRSWLGDGWVLGNGSASILTPVDPLFLYLALITRFSKAGEGEWKFVDIDSLQLESHEQMDAASLIVFFGMKSVQSRALVTLCEIKAISSDMQVVKIDNSKVIDWLKRKCDVSRFPKSLEGVVSSVAAGEELVEQAKVREMALLVSEYLPQYWANRIFAEFGGFAEVSESEQLLSKRVQAVVFDDPTSYTMGVSSPQASTAKPVKPKSAKEKQLEKAAKKSKPITSFFQKKA</sequence>
<keyword evidence="2" id="KW-1185">Reference proteome</keyword>
<proteinExistence type="predicted"/>
<name>A0ACC1IA00_9FUNG</name>
<comment type="caution">
    <text evidence="1">The sequence shown here is derived from an EMBL/GenBank/DDBJ whole genome shotgun (WGS) entry which is preliminary data.</text>
</comment>